<keyword evidence="1" id="KW-0472">Membrane</keyword>
<protein>
    <submittedName>
        <fullName evidence="2">Uncharacterized protein</fullName>
    </submittedName>
</protein>
<organism evidence="2">
    <name type="scientific">viral metagenome</name>
    <dbReference type="NCBI Taxonomy" id="1070528"/>
    <lineage>
        <taxon>unclassified sequences</taxon>
        <taxon>metagenomes</taxon>
        <taxon>organismal metagenomes</taxon>
    </lineage>
</organism>
<sequence>MVNENIASNLLTKRIKKKTFVLKKDFTLIKKMIVYFYTALFIINLWT</sequence>
<keyword evidence="1" id="KW-1133">Transmembrane helix</keyword>
<evidence type="ECO:0000256" key="1">
    <source>
        <dbReference type="SAM" id="Phobius"/>
    </source>
</evidence>
<dbReference type="AlphaFoldDB" id="A0A6C0IW80"/>
<reference evidence="2" key="1">
    <citation type="journal article" date="2020" name="Nature">
        <title>Giant virus diversity and host interactions through global metagenomics.</title>
        <authorList>
            <person name="Schulz F."/>
            <person name="Roux S."/>
            <person name="Paez-Espino D."/>
            <person name="Jungbluth S."/>
            <person name="Walsh D.A."/>
            <person name="Denef V.J."/>
            <person name="McMahon K.D."/>
            <person name="Konstantinidis K.T."/>
            <person name="Eloe-Fadrosh E.A."/>
            <person name="Kyrpides N.C."/>
            <person name="Woyke T."/>
        </authorList>
    </citation>
    <scope>NUCLEOTIDE SEQUENCE</scope>
    <source>
        <strain evidence="2">GVMAG-M-3300025138-11</strain>
    </source>
</reference>
<keyword evidence="1" id="KW-0812">Transmembrane</keyword>
<accession>A0A6C0IW80</accession>
<proteinExistence type="predicted"/>
<dbReference type="EMBL" id="MN740281">
    <property type="protein sequence ID" value="QHT97574.1"/>
    <property type="molecule type" value="Genomic_DNA"/>
</dbReference>
<evidence type="ECO:0000313" key="2">
    <source>
        <dbReference type="EMBL" id="QHT97574.1"/>
    </source>
</evidence>
<name>A0A6C0IW80_9ZZZZ</name>
<feature type="transmembrane region" description="Helical" evidence="1">
    <location>
        <begin position="28"/>
        <end position="46"/>
    </location>
</feature>